<evidence type="ECO:0000256" key="1">
    <source>
        <dbReference type="ARBA" id="ARBA00022649"/>
    </source>
</evidence>
<dbReference type="InterPro" id="IPR038570">
    <property type="entry name" value="HicA_sf"/>
</dbReference>
<dbReference type="Gene3D" id="3.30.920.30">
    <property type="entry name" value="Hypothetical protein"/>
    <property type="match status" value="1"/>
</dbReference>
<accession>X0RZ04</accession>
<reference evidence="7" key="1">
    <citation type="journal article" date="2014" name="Front. Microbiol.">
        <title>High frequency of phylogenetically diverse reductive dehalogenase-homologous genes in deep subseafloor sedimentary metagenomes.</title>
        <authorList>
            <person name="Kawai M."/>
            <person name="Futagami T."/>
            <person name="Toyoda A."/>
            <person name="Takaki Y."/>
            <person name="Nishi S."/>
            <person name="Hori S."/>
            <person name="Arai W."/>
            <person name="Tsubouchi T."/>
            <person name="Morono Y."/>
            <person name="Uchiyama I."/>
            <person name="Ito T."/>
            <person name="Fujiyama A."/>
            <person name="Inagaki F."/>
            <person name="Takami H."/>
        </authorList>
    </citation>
    <scope>NUCLEOTIDE SEQUENCE</scope>
    <source>
        <strain evidence="7">Expedition CK06-06</strain>
    </source>
</reference>
<dbReference type="GO" id="GO:0004519">
    <property type="term" value="F:endonuclease activity"/>
    <property type="evidence" value="ECO:0007669"/>
    <property type="project" value="UniProtKB-KW"/>
</dbReference>
<dbReference type="SUPFAM" id="SSF54786">
    <property type="entry name" value="YcfA/nrd intein domain"/>
    <property type="match status" value="1"/>
</dbReference>
<keyword evidence="6" id="KW-0346">Stress response</keyword>
<keyword evidence="3" id="KW-0255">Endonuclease</keyword>
<dbReference type="AlphaFoldDB" id="X0RZ04"/>
<keyword evidence="4" id="KW-0378">Hydrolase</keyword>
<evidence type="ECO:0000256" key="4">
    <source>
        <dbReference type="ARBA" id="ARBA00022801"/>
    </source>
</evidence>
<protein>
    <recommendedName>
        <fullName evidence="8">Type II toxin-antitoxin system HicA family toxin</fullName>
    </recommendedName>
</protein>
<proteinExistence type="predicted"/>
<keyword evidence="5" id="KW-0694">RNA-binding</keyword>
<gene>
    <name evidence="7" type="ORF">S01H1_12430</name>
</gene>
<evidence type="ECO:0000256" key="6">
    <source>
        <dbReference type="ARBA" id="ARBA00023016"/>
    </source>
</evidence>
<keyword evidence="1" id="KW-1277">Toxin-antitoxin system</keyword>
<dbReference type="Pfam" id="PF07927">
    <property type="entry name" value="HicA_toxin"/>
    <property type="match status" value="1"/>
</dbReference>
<evidence type="ECO:0000313" key="7">
    <source>
        <dbReference type="EMBL" id="GAF68236.1"/>
    </source>
</evidence>
<dbReference type="EMBL" id="BARS01006381">
    <property type="protein sequence ID" value="GAF68236.1"/>
    <property type="molecule type" value="Genomic_DNA"/>
</dbReference>
<name>X0RZ04_9ZZZZ</name>
<evidence type="ECO:0000256" key="3">
    <source>
        <dbReference type="ARBA" id="ARBA00022759"/>
    </source>
</evidence>
<evidence type="ECO:0000256" key="2">
    <source>
        <dbReference type="ARBA" id="ARBA00022722"/>
    </source>
</evidence>
<dbReference type="InterPro" id="IPR012933">
    <property type="entry name" value="HicA_mRNA_interferase"/>
</dbReference>
<dbReference type="GO" id="GO:0003729">
    <property type="term" value="F:mRNA binding"/>
    <property type="evidence" value="ECO:0007669"/>
    <property type="project" value="InterPro"/>
</dbReference>
<comment type="caution">
    <text evidence="7">The sequence shown here is derived from an EMBL/GenBank/DDBJ whole genome shotgun (WGS) entry which is preliminary data.</text>
</comment>
<sequence>MRLPRDVSGRDLAKALHRLGYEVTRQAGSHIRLTKVGDPTHHVTVPDHDPIKLGTLNNILKDIAASLSVTRDELLRTLFG</sequence>
<evidence type="ECO:0000256" key="5">
    <source>
        <dbReference type="ARBA" id="ARBA00022884"/>
    </source>
</evidence>
<keyword evidence="2" id="KW-0540">Nuclease</keyword>
<organism evidence="7">
    <name type="scientific">marine sediment metagenome</name>
    <dbReference type="NCBI Taxonomy" id="412755"/>
    <lineage>
        <taxon>unclassified sequences</taxon>
        <taxon>metagenomes</taxon>
        <taxon>ecological metagenomes</taxon>
    </lineage>
</organism>
<evidence type="ECO:0008006" key="8">
    <source>
        <dbReference type="Google" id="ProtNLM"/>
    </source>
</evidence>
<dbReference type="GO" id="GO:0016787">
    <property type="term" value="F:hydrolase activity"/>
    <property type="evidence" value="ECO:0007669"/>
    <property type="project" value="UniProtKB-KW"/>
</dbReference>